<organism evidence="4 5">
    <name type="scientific">Popillia japonica</name>
    <name type="common">Japanese beetle</name>
    <dbReference type="NCBI Taxonomy" id="7064"/>
    <lineage>
        <taxon>Eukaryota</taxon>
        <taxon>Metazoa</taxon>
        <taxon>Ecdysozoa</taxon>
        <taxon>Arthropoda</taxon>
        <taxon>Hexapoda</taxon>
        <taxon>Insecta</taxon>
        <taxon>Pterygota</taxon>
        <taxon>Neoptera</taxon>
        <taxon>Endopterygota</taxon>
        <taxon>Coleoptera</taxon>
        <taxon>Polyphaga</taxon>
        <taxon>Scarabaeiformia</taxon>
        <taxon>Scarabaeidae</taxon>
        <taxon>Rutelinae</taxon>
        <taxon>Popillia</taxon>
    </lineage>
</organism>
<reference evidence="4 5" key="1">
    <citation type="journal article" date="2024" name="BMC Genomics">
        <title>De novo assembly and annotation of Popillia japonica's genome with initial clues to its potential as an invasive pest.</title>
        <authorList>
            <person name="Cucini C."/>
            <person name="Boschi S."/>
            <person name="Funari R."/>
            <person name="Cardaioli E."/>
            <person name="Iannotti N."/>
            <person name="Marturano G."/>
            <person name="Paoli F."/>
            <person name="Bruttini M."/>
            <person name="Carapelli A."/>
            <person name="Frati F."/>
            <person name="Nardi F."/>
        </authorList>
    </citation>
    <scope>NUCLEOTIDE SEQUENCE [LARGE SCALE GENOMIC DNA]</scope>
    <source>
        <strain evidence="4">DMR45628</strain>
    </source>
</reference>
<dbReference type="GO" id="GO:0005096">
    <property type="term" value="F:GTPase activator activity"/>
    <property type="evidence" value="ECO:0007669"/>
    <property type="project" value="UniProtKB-KW"/>
</dbReference>
<dbReference type="InterPro" id="IPR000195">
    <property type="entry name" value="Rab-GAP-TBC_dom"/>
</dbReference>
<accession>A0AAW1LRT5</accession>
<dbReference type="AlphaFoldDB" id="A0AAW1LRT5"/>
<dbReference type="PANTHER" id="PTHR22957:SF333">
    <property type="entry name" value="TBC1 DOMAIN FAMILY MEMBER 25"/>
    <property type="match status" value="1"/>
</dbReference>
<name>A0AAW1LRT5_POPJA</name>
<evidence type="ECO:0000313" key="5">
    <source>
        <dbReference type="Proteomes" id="UP001458880"/>
    </source>
</evidence>
<evidence type="ECO:0000256" key="1">
    <source>
        <dbReference type="ARBA" id="ARBA00022468"/>
    </source>
</evidence>
<evidence type="ECO:0000259" key="3">
    <source>
        <dbReference type="PROSITE" id="PS50086"/>
    </source>
</evidence>
<dbReference type="Pfam" id="PF00566">
    <property type="entry name" value="RabGAP-TBC"/>
    <property type="match status" value="1"/>
</dbReference>
<proteinExistence type="predicted"/>
<evidence type="ECO:0000313" key="4">
    <source>
        <dbReference type="EMBL" id="KAK9737906.1"/>
    </source>
</evidence>
<feature type="region of interest" description="Disordered" evidence="2">
    <location>
        <begin position="467"/>
        <end position="547"/>
    </location>
</feature>
<keyword evidence="1" id="KW-0343">GTPase activation</keyword>
<comment type="caution">
    <text evidence="4">The sequence shown here is derived from an EMBL/GenBank/DDBJ whole genome shotgun (WGS) entry which is preliminary data.</text>
</comment>
<protein>
    <submittedName>
        <fullName evidence="4">Rab-GTPase-TBC domain</fullName>
    </submittedName>
</protein>
<evidence type="ECO:0000256" key="2">
    <source>
        <dbReference type="SAM" id="MobiDB-lite"/>
    </source>
</evidence>
<dbReference type="InterPro" id="IPR035969">
    <property type="entry name" value="Rab-GAP_TBC_sf"/>
</dbReference>
<dbReference type="PROSITE" id="PS50086">
    <property type="entry name" value="TBC_RABGAP"/>
    <property type="match status" value="1"/>
</dbReference>
<gene>
    <name evidence="4" type="ORF">QE152_g10328</name>
</gene>
<dbReference type="Gene3D" id="1.10.8.270">
    <property type="entry name" value="putative rabgap domain of human tbc1 domain family member 14 like domains"/>
    <property type="match status" value="1"/>
</dbReference>
<feature type="compositionally biased region" description="Basic and acidic residues" evidence="2">
    <location>
        <begin position="513"/>
        <end position="527"/>
    </location>
</feature>
<sequence>MSGVFGFSREAVRVKVRKCEGSLPPEFRKFSVDPQITSFEVLQSILAKAFDLKGEFTICYRVEDVNNRETYLPLLSDWDLDAAFLKAHNLSTNNTEPCLCLQVDLKSFEECSDEWDIRAAVPVVAQFKSVGQESKSAPRLHGIFNQMGKTFNMVQRALNFGDEGHTSYQPPRPPLADAEFRRFLDPVGQITHSKELRSVIYFGGIDPSLRKVVWKHILNVYPEGMTETWKTAIATGPVVGELAYTTGMVRKDVLRTDRHHPFYAGSDDNQNIASLFNILTTYALNHPKVSYCQGMSDIASPLLVTMGDEAHAYICFCALMSRLSTNFMIDGIAMTQKFTHLAEGLQYYDSEFYGYLKSHQADDLLFCYRWLLLEMKREFAFDDSLRMLEVLWSSLPAEPPGKELKLFDVKFQLIQATTPPISPLVKTPRESPYTKVCALRRQSSSISLVLYTGKRVPIVKRQNHSLDESIGRSKNNAFETKTKHQSLDDTSLLRKNNKFESPPKSPKQIDTSIGDHSKNNEQSKVSKDSISSKSELRPRSVSPLEQKSDSVLLNNKINAQNLLTKSRSNSLSSSMTNLIKVSKRNGHFKELKEKIGSNKVSIFSSLDTLDSTVNSKELTEKPKGKMVKNFNEFLNFASANKNKISDKLAKIGHLSESDKPKITLTKSSFDDSESSFEKTCSNVDQARHSSTSNDDTFDECSPDDSQEYFPMTTSVTRELKIELENLDRQVFGNKFNEKLVESDSASSEGKDSKSECNCVISKDTSELITTDTSTQVAELTSTPVWNLKLKDSSRESDFEKRRSKGDDVFLWENPLHQSSPSIHKTIQTPDEQADLEYDTEMAIVDEISNTRTITPIKILNSTHLAKPDSEIEAKVIENCNESPKRVQDDLELIKSEINVPQMTNSCEEVTESGKPNLLPPPTEFGGGNPFLMFLCITVLLQHRDHIIGKSMDYNEMAMHFDKMVRKHNVTKVLNQARRMYARCFQSHNLIFSSAVPILFSKGTLRNIKGVKQNNVIFLLDLRQEKYIFAMP</sequence>
<dbReference type="Gene3D" id="1.10.472.80">
    <property type="entry name" value="Ypt/Rab-GAP domain of gyp1p, domain 3"/>
    <property type="match status" value="1"/>
</dbReference>
<keyword evidence="5" id="KW-1185">Reference proteome</keyword>
<dbReference type="Proteomes" id="UP001458880">
    <property type="component" value="Unassembled WGS sequence"/>
</dbReference>
<dbReference type="EMBL" id="JASPKY010000094">
    <property type="protein sequence ID" value="KAK9737906.1"/>
    <property type="molecule type" value="Genomic_DNA"/>
</dbReference>
<dbReference type="GO" id="GO:0005776">
    <property type="term" value="C:autophagosome"/>
    <property type="evidence" value="ECO:0007669"/>
    <property type="project" value="TreeGrafter"/>
</dbReference>
<dbReference type="GO" id="GO:1901096">
    <property type="term" value="P:regulation of autophagosome maturation"/>
    <property type="evidence" value="ECO:0007669"/>
    <property type="project" value="TreeGrafter"/>
</dbReference>
<dbReference type="PANTHER" id="PTHR22957">
    <property type="entry name" value="TBC1 DOMAIN FAMILY MEMBER GTPASE-ACTIVATING PROTEIN"/>
    <property type="match status" value="1"/>
</dbReference>
<dbReference type="SMART" id="SM00164">
    <property type="entry name" value="TBC"/>
    <property type="match status" value="1"/>
</dbReference>
<feature type="domain" description="Rab-GAP TBC" evidence="3">
    <location>
        <begin position="204"/>
        <end position="395"/>
    </location>
</feature>
<dbReference type="FunFam" id="1.10.8.270:FF:000041">
    <property type="entry name" value="TBC1 domain family member 25"/>
    <property type="match status" value="1"/>
</dbReference>
<dbReference type="SUPFAM" id="SSF47923">
    <property type="entry name" value="Ypt/Rab-GAP domain of gyp1p"/>
    <property type="match status" value="2"/>
</dbReference>